<accession>A0A914LE76</accession>
<keyword evidence="1" id="KW-1185">Reference proteome</keyword>
<sequence>MSIASIAQSESLLDRTLEIYNNRNNRVKIVNARDEIRFFENYLLAKLRCLSLNNFFLVYKKFVPNIIPLTTTIFGTINNQINKRKPGEFCWPLLKRLTENFVNSRCAYLDKLGFSMIEQLREVRPNQHLSIEETKEYFKLCEGLINVIEEIDARREYLEQKRKKEEGILVEEEELNLAAVKEEKIKNELVDENVLSNEFYVEDRRLF</sequence>
<dbReference type="Proteomes" id="UP000887563">
    <property type="component" value="Unplaced"/>
</dbReference>
<name>A0A914LE76_MELIC</name>
<evidence type="ECO:0000313" key="2">
    <source>
        <dbReference type="WBParaSite" id="Minc3s00455g12600"/>
    </source>
</evidence>
<dbReference type="AlphaFoldDB" id="A0A914LE76"/>
<organism evidence="1 2">
    <name type="scientific">Meloidogyne incognita</name>
    <name type="common">Southern root-knot nematode worm</name>
    <name type="synonym">Oxyuris incognita</name>
    <dbReference type="NCBI Taxonomy" id="6306"/>
    <lineage>
        <taxon>Eukaryota</taxon>
        <taxon>Metazoa</taxon>
        <taxon>Ecdysozoa</taxon>
        <taxon>Nematoda</taxon>
        <taxon>Chromadorea</taxon>
        <taxon>Rhabditida</taxon>
        <taxon>Tylenchina</taxon>
        <taxon>Tylenchomorpha</taxon>
        <taxon>Tylenchoidea</taxon>
        <taxon>Meloidogynidae</taxon>
        <taxon>Meloidogyninae</taxon>
        <taxon>Meloidogyne</taxon>
        <taxon>Meloidogyne incognita group</taxon>
    </lineage>
</organism>
<dbReference type="WBParaSite" id="Minc3s00455g12600">
    <property type="protein sequence ID" value="Minc3s00455g12600"/>
    <property type="gene ID" value="Minc3s00455g12600"/>
</dbReference>
<reference evidence="2" key="1">
    <citation type="submission" date="2022-11" db="UniProtKB">
        <authorList>
            <consortium name="WormBaseParasite"/>
        </authorList>
    </citation>
    <scope>IDENTIFICATION</scope>
</reference>
<protein>
    <submittedName>
        <fullName evidence="2">Uncharacterized protein</fullName>
    </submittedName>
</protein>
<proteinExistence type="predicted"/>
<evidence type="ECO:0000313" key="1">
    <source>
        <dbReference type="Proteomes" id="UP000887563"/>
    </source>
</evidence>